<keyword evidence="17" id="KW-1185">Reference proteome</keyword>
<dbReference type="CDD" id="cd14473">
    <property type="entry name" value="FERM_B-lobe"/>
    <property type="match status" value="1"/>
</dbReference>
<evidence type="ECO:0000256" key="2">
    <source>
        <dbReference type="ARBA" id="ARBA00022679"/>
    </source>
</evidence>
<evidence type="ECO:0000313" key="16">
    <source>
        <dbReference type="EMBL" id="KAK6624409.1"/>
    </source>
</evidence>
<dbReference type="PROSITE" id="PS00109">
    <property type="entry name" value="PROTEIN_KINASE_TYR"/>
    <property type="match status" value="1"/>
</dbReference>
<evidence type="ECO:0000256" key="4">
    <source>
        <dbReference type="ARBA" id="ARBA00022741"/>
    </source>
</evidence>
<dbReference type="Gene3D" id="3.30.505.10">
    <property type="entry name" value="SH2 domain"/>
    <property type="match status" value="1"/>
</dbReference>
<feature type="domain" description="SH2" evidence="13">
    <location>
        <begin position="324"/>
        <end position="406"/>
    </location>
</feature>
<dbReference type="PANTHER" id="PTHR45807:SF7">
    <property type="entry name" value="TYROSINE-PROTEIN KINASE HOPSCOTCH"/>
    <property type="match status" value="1"/>
</dbReference>
<keyword evidence="3" id="KW-0677">Repeat</keyword>
<dbReference type="PANTHER" id="PTHR45807">
    <property type="entry name" value="TYROSINE-PROTEIN KINASE HOPSCOTCH"/>
    <property type="match status" value="1"/>
</dbReference>
<dbReference type="InterPro" id="IPR001245">
    <property type="entry name" value="Ser-Thr/Tyr_kinase_cat_dom"/>
</dbReference>
<dbReference type="Pfam" id="PF07714">
    <property type="entry name" value="PK_Tyr_Ser-Thr"/>
    <property type="match status" value="2"/>
</dbReference>
<feature type="domain" description="FERM" evidence="15">
    <location>
        <begin position="6"/>
        <end position="305"/>
    </location>
</feature>
<name>A0ABR1AR21_POLSC</name>
<keyword evidence="1" id="KW-0597">Phosphoprotein</keyword>
<dbReference type="InterPro" id="IPR041046">
    <property type="entry name" value="FERM_F2"/>
</dbReference>
<dbReference type="PROSITE" id="PS50057">
    <property type="entry name" value="FERM_3"/>
    <property type="match status" value="1"/>
</dbReference>
<dbReference type="SUPFAM" id="SSF47031">
    <property type="entry name" value="Second domain of FERM"/>
    <property type="match status" value="1"/>
</dbReference>
<dbReference type="InterPro" id="IPR019748">
    <property type="entry name" value="FERM_central"/>
</dbReference>
<dbReference type="InterPro" id="IPR000299">
    <property type="entry name" value="FERM_domain"/>
</dbReference>
<dbReference type="SMART" id="SM00219">
    <property type="entry name" value="TyrKc"/>
    <property type="match status" value="2"/>
</dbReference>
<feature type="domain" description="Protein kinase" evidence="14">
    <location>
        <begin position="842"/>
        <end position="1108"/>
    </location>
</feature>
<evidence type="ECO:0000256" key="9">
    <source>
        <dbReference type="ARBA" id="ARBA00051245"/>
    </source>
</evidence>
<evidence type="ECO:0000256" key="6">
    <source>
        <dbReference type="ARBA" id="ARBA00022840"/>
    </source>
</evidence>
<dbReference type="InterPro" id="IPR008266">
    <property type="entry name" value="Tyr_kinase_AS"/>
</dbReference>
<keyword evidence="8 12" id="KW-0829">Tyrosine-protein kinase</keyword>
<evidence type="ECO:0000259" key="15">
    <source>
        <dbReference type="PROSITE" id="PS50057"/>
    </source>
</evidence>
<dbReference type="InterPro" id="IPR000980">
    <property type="entry name" value="SH2"/>
</dbReference>
<dbReference type="PRINTS" id="PR01823">
    <property type="entry name" value="JANUSKINASE"/>
</dbReference>
<dbReference type="EMBL" id="JAWJWF010000046">
    <property type="protein sequence ID" value="KAK6624409.1"/>
    <property type="molecule type" value="Genomic_DNA"/>
</dbReference>
<dbReference type="PROSITE" id="PS50011">
    <property type="entry name" value="PROTEIN_KINASE_DOM"/>
    <property type="match status" value="2"/>
</dbReference>
<evidence type="ECO:0000256" key="10">
    <source>
        <dbReference type="PROSITE-ProRule" id="PRU00191"/>
    </source>
</evidence>
<dbReference type="SUPFAM" id="SSF55550">
    <property type="entry name" value="SH2 domain"/>
    <property type="match status" value="1"/>
</dbReference>
<dbReference type="CDD" id="cd13196">
    <property type="entry name" value="FERM_C_JAK"/>
    <property type="match status" value="1"/>
</dbReference>
<evidence type="ECO:0000256" key="8">
    <source>
        <dbReference type="ARBA" id="ARBA00023137"/>
    </source>
</evidence>
<organism evidence="16 17">
    <name type="scientific">Polyplax serrata</name>
    <name type="common">Common mouse louse</name>
    <dbReference type="NCBI Taxonomy" id="468196"/>
    <lineage>
        <taxon>Eukaryota</taxon>
        <taxon>Metazoa</taxon>
        <taxon>Ecdysozoa</taxon>
        <taxon>Arthropoda</taxon>
        <taxon>Hexapoda</taxon>
        <taxon>Insecta</taxon>
        <taxon>Pterygota</taxon>
        <taxon>Neoptera</taxon>
        <taxon>Paraneoptera</taxon>
        <taxon>Psocodea</taxon>
        <taxon>Troctomorpha</taxon>
        <taxon>Phthiraptera</taxon>
        <taxon>Anoplura</taxon>
        <taxon>Polyplacidae</taxon>
        <taxon>Polyplax</taxon>
    </lineage>
</organism>
<dbReference type="CDD" id="cd09921">
    <property type="entry name" value="SH2_Jak_family"/>
    <property type="match status" value="1"/>
</dbReference>
<evidence type="ECO:0000256" key="3">
    <source>
        <dbReference type="ARBA" id="ARBA00022737"/>
    </source>
</evidence>
<dbReference type="PRINTS" id="PR00109">
    <property type="entry name" value="TYRKINASE"/>
</dbReference>
<dbReference type="EC" id="2.7.10.2" evidence="12"/>
<sequence length="1108" mass="127105">MDPIERLAEIRLLTERNNIKVPIYDSTTVEDVCTDIAKTLGIGPICRHLFSLRLRDTKIWLFPSYKLFNMRSDCVFDYRLRFKVPKLSRLKQIDLEAFNYYYHQVRKDILDNQVPDISYEKHKGELLGLGVTDMYRVMIEQGLSLEQIEADYKKYIPKSLLKHHFLFIKPKIHTSLSKIRIKKEQDGWFVKEEYLNLFDKIAPNYLSEKYNAQMDECGCVKLITIHVNPFAKEEPGIKFLCDGKEEWQYLCSVDELCYISVRNDGTVEICRKNGIPSYFRFTSTLVMYSFVSLLDGYYRFSCKWTFNLCRDVFSPSLKMLQNLKCHGPVGGQFSYSKLEDKRNNKPGTFIIRESETLYDTYYLDVCTEKSAKPKTYKIEKVKDSEYLFSLDGKTYQSIVALVNSYRPQDGLVELLECIPPSEFDKSQLLVCAPELEVEKGSNLANDALENIKSSAPIIINIKNLQVFKGVRTESRSSIMYHYRSILKLQKGGKVEASMKVLKPEYRDSYLSELLDLAGSWACLQSNSIVKLFGITLRGPVSMVSEYLQYGPFDAYLRERKNCMKDVDLVEAGTYVASALWHLEECGIVHGNIRCRKLLVSVHNDNTCLIKLCDPGLHKYTNEDLHWVPPECYYDFKLAKTIPSADVWAFGTTLWEIFSFGAVPDATLDKEYYLRGKRLGLPLGCPIEIYRLILECWDADVDRRKKPQAIMRDINQILYQVFNSRRVHSYATAFPRAFKNDDQDSMTESNTSLWSDATAETFLVTDVPIDNLIPLSDLSSGCSLDNPKFENLLFKGLGEAYSTQIMSPNISAFLAQFQSSMSSSLDSDSYIQSIFELDKNCNVVLQGRIGQGFYGEVYKGILERADREPQLVAVKKLKANALSTTRHDLEREISIMESLKHKNIVEIIGAIHEPDISLVMEYVQYGSLQTYLKINKETIKPESLLKFALDVANGMAYLGKKNIVHRDLAARNILVASENHVKISDFGLAQVVEQNSYYILKTNRELPIKWYAPESLRDGRFSHYSDVWSYGITLYEMFSLGEDPKLPCCTEDVNQSQLLAALEGGARLPCPPTCPQSVYVKVIVPCWKLDSKERPTFSMIYETIQKIRL</sequence>
<dbReference type="InterPro" id="IPR035963">
    <property type="entry name" value="FERM_2"/>
</dbReference>
<dbReference type="InterPro" id="IPR041155">
    <property type="entry name" value="FERM_F1"/>
</dbReference>
<reference evidence="16 17" key="1">
    <citation type="submission" date="2023-09" db="EMBL/GenBank/DDBJ databases">
        <title>Genomes of two closely related lineages of the louse Polyplax serrata with different host specificities.</title>
        <authorList>
            <person name="Martinu J."/>
            <person name="Tarabai H."/>
            <person name="Stefka J."/>
            <person name="Hypsa V."/>
        </authorList>
    </citation>
    <scope>NUCLEOTIDE SEQUENCE [LARGE SCALE GENOMIC DNA]</scope>
    <source>
        <strain evidence="16">98ZLc_SE</strain>
    </source>
</reference>
<comment type="caution">
    <text evidence="16">The sequence shown here is derived from an EMBL/GenBank/DDBJ whole genome shotgun (WGS) entry which is preliminary data.</text>
</comment>
<keyword evidence="4 11" id="KW-0547">Nucleotide-binding</keyword>
<keyword evidence="6 11" id="KW-0067">ATP-binding</keyword>
<gene>
    <name evidence="16" type="ORF">RUM44_011268</name>
</gene>
<dbReference type="Gene3D" id="1.10.510.10">
    <property type="entry name" value="Transferase(Phosphotransferase) domain 1"/>
    <property type="match status" value="2"/>
</dbReference>
<dbReference type="CDD" id="cd00192">
    <property type="entry name" value="PTKc"/>
    <property type="match status" value="1"/>
</dbReference>
<comment type="similarity">
    <text evidence="12">Belongs to the protein kinase superfamily. Tyr protein kinase family.</text>
</comment>
<evidence type="ECO:0000259" key="13">
    <source>
        <dbReference type="PROSITE" id="PS50001"/>
    </source>
</evidence>
<dbReference type="SMART" id="SM00295">
    <property type="entry name" value="B41"/>
    <property type="match status" value="1"/>
</dbReference>
<dbReference type="Proteomes" id="UP001359485">
    <property type="component" value="Unassembled WGS sequence"/>
</dbReference>
<evidence type="ECO:0000313" key="17">
    <source>
        <dbReference type="Proteomes" id="UP001359485"/>
    </source>
</evidence>
<feature type="binding site" evidence="11">
    <location>
        <position position="875"/>
    </location>
    <ligand>
        <name>ATP</name>
        <dbReference type="ChEBI" id="CHEBI:30616"/>
    </ligand>
</feature>
<evidence type="ECO:0000259" key="14">
    <source>
        <dbReference type="PROSITE" id="PS50011"/>
    </source>
</evidence>
<keyword evidence="2 12" id="KW-0808">Transferase</keyword>
<dbReference type="Pfam" id="PF18377">
    <property type="entry name" value="FERM_F2"/>
    <property type="match status" value="1"/>
</dbReference>
<accession>A0ABR1AR21</accession>
<evidence type="ECO:0000256" key="5">
    <source>
        <dbReference type="ARBA" id="ARBA00022777"/>
    </source>
</evidence>
<dbReference type="InterPro" id="IPR016251">
    <property type="entry name" value="Tyr_kinase_non-rcpt_Jak/Tyk2"/>
</dbReference>
<evidence type="ECO:0000256" key="12">
    <source>
        <dbReference type="RuleBase" id="RU362096"/>
    </source>
</evidence>
<dbReference type="InterPro" id="IPR011009">
    <property type="entry name" value="Kinase-like_dom_sf"/>
</dbReference>
<dbReference type="InterPro" id="IPR000719">
    <property type="entry name" value="Prot_kinase_dom"/>
</dbReference>
<evidence type="ECO:0000256" key="1">
    <source>
        <dbReference type="ARBA" id="ARBA00022553"/>
    </source>
</evidence>
<protein>
    <recommendedName>
        <fullName evidence="12">Tyrosine-protein kinase</fullName>
        <ecNumber evidence="12">2.7.10.2</ecNumber>
    </recommendedName>
</protein>
<dbReference type="PROSITE" id="PS50001">
    <property type="entry name" value="SH2"/>
    <property type="match status" value="1"/>
</dbReference>
<comment type="catalytic activity">
    <reaction evidence="9 12">
        <text>L-tyrosyl-[protein] + ATP = O-phospho-L-tyrosyl-[protein] + ADP + H(+)</text>
        <dbReference type="Rhea" id="RHEA:10596"/>
        <dbReference type="Rhea" id="RHEA-COMP:10136"/>
        <dbReference type="Rhea" id="RHEA-COMP:20101"/>
        <dbReference type="ChEBI" id="CHEBI:15378"/>
        <dbReference type="ChEBI" id="CHEBI:30616"/>
        <dbReference type="ChEBI" id="CHEBI:46858"/>
        <dbReference type="ChEBI" id="CHEBI:61978"/>
        <dbReference type="ChEBI" id="CHEBI:456216"/>
        <dbReference type="EC" id="2.7.10.2"/>
    </reaction>
</comment>
<evidence type="ECO:0000256" key="11">
    <source>
        <dbReference type="PROSITE-ProRule" id="PRU10141"/>
    </source>
</evidence>
<dbReference type="InterPro" id="IPR036860">
    <property type="entry name" value="SH2_dom_sf"/>
</dbReference>
<dbReference type="SUPFAM" id="SSF56112">
    <property type="entry name" value="Protein kinase-like (PK-like)"/>
    <property type="match status" value="2"/>
</dbReference>
<dbReference type="PROSITE" id="PS00107">
    <property type="entry name" value="PROTEIN_KINASE_ATP"/>
    <property type="match status" value="1"/>
</dbReference>
<dbReference type="InterPro" id="IPR051286">
    <property type="entry name" value="JAK"/>
</dbReference>
<proteinExistence type="inferred from homology"/>
<dbReference type="InterPro" id="IPR019749">
    <property type="entry name" value="Band_41_domain"/>
</dbReference>
<dbReference type="InterPro" id="IPR020635">
    <property type="entry name" value="Tyr_kinase_cat_dom"/>
</dbReference>
<dbReference type="InterPro" id="IPR017441">
    <property type="entry name" value="Protein_kinase_ATP_BS"/>
</dbReference>
<feature type="domain" description="Protein kinase" evidence="14">
    <location>
        <begin position="467"/>
        <end position="717"/>
    </location>
</feature>
<keyword evidence="7 10" id="KW-0727">SH2 domain</keyword>
<evidence type="ECO:0000256" key="7">
    <source>
        <dbReference type="ARBA" id="ARBA00022999"/>
    </source>
</evidence>
<dbReference type="Pfam" id="PF21990">
    <property type="entry name" value="SH2_1"/>
    <property type="match status" value="1"/>
</dbReference>
<keyword evidence="5 12" id="KW-0418">Kinase</keyword>
<dbReference type="SMART" id="SM00252">
    <property type="entry name" value="SH2"/>
    <property type="match status" value="1"/>
</dbReference>
<dbReference type="Pfam" id="PF18379">
    <property type="entry name" value="FERM_F1"/>
    <property type="match status" value="1"/>
</dbReference>